<proteinExistence type="predicted"/>
<organism evidence="2 4">
    <name type="scientific">Mastigocoleus testarum BC008</name>
    <dbReference type="NCBI Taxonomy" id="371196"/>
    <lineage>
        <taxon>Bacteria</taxon>
        <taxon>Bacillati</taxon>
        <taxon>Cyanobacteriota</taxon>
        <taxon>Cyanophyceae</taxon>
        <taxon>Nostocales</taxon>
        <taxon>Hapalosiphonaceae</taxon>
        <taxon>Mastigocoleus</taxon>
    </lineage>
</organism>
<keyword evidence="4" id="KW-1185">Reference proteome</keyword>
<protein>
    <submittedName>
        <fullName evidence="2">Uncharacterized protein</fullName>
    </submittedName>
</protein>
<evidence type="ECO:0000256" key="1">
    <source>
        <dbReference type="SAM" id="Phobius"/>
    </source>
</evidence>
<dbReference type="EMBL" id="LMTZ01000108">
    <property type="protein sequence ID" value="KST65402.1"/>
    <property type="molecule type" value="Genomic_DNA"/>
</dbReference>
<name>A0A0V7ZL60_9CYAN</name>
<dbReference type="RefSeq" id="WP_058182959.1">
    <property type="nucleotide sequence ID" value="NZ_LMTZ01000001.1"/>
</dbReference>
<accession>A0A0V7ZL60</accession>
<dbReference type="AlphaFoldDB" id="A0A0V7ZL60"/>
<comment type="caution">
    <text evidence="2">The sequence shown here is derived from an EMBL/GenBank/DDBJ whole genome shotgun (WGS) entry which is preliminary data.</text>
</comment>
<evidence type="ECO:0000313" key="2">
    <source>
        <dbReference type="EMBL" id="KST65402.1"/>
    </source>
</evidence>
<keyword evidence="1" id="KW-1133">Transmembrane helix</keyword>
<gene>
    <name evidence="2" type="ORF">BC008_21655</name>
    <name evidence="3" type="ORF">BC008_45610</name>
</gene>
<evidence type="ECO:0000313" key="3">
    <source>
        <dbReference type="EMBL" id="KST70466.1"/>
    </source>
</evidence>
<feature type="transmembrane region" description="Helical" evidence="1">
    <location>
        <begin position="21"/>
        <end position="42"/>
    </location>
</feature>
<feature type="transmembrane region" description="Helical" evidence="1">
    <location>
        <begin position="48"/>
        <end position="73"/>
    </location>
</feature>
<dbReference type="Proteomes" id="UP000053372">
    <property type="component" value="Unassembled WGS sequence"/>
</dbReference>
<evidence type="ECO:0000313" key="4">
    <source>
        <dbReference type="Proteomes" id="UP000053372"/>
    </source>
</evidence>
<dbReference type="EMBL" id="LMTZ01000001">
    <property type="protein sequence ID" value="KST70466.1"/>
    <property type="molecule type" value="Genomic_DNA"/>
</dbReference>
<reference evidence="2 4" key="1">
    <citation type="journal article" date="2015" name="Genome Announc.">
        <title>Draft Genome of the Euendolithic (true boring) Cyanobacterium Mastigocoleus testarum strain BC008.</title>
        <authorList>
            <person name="Guida B.S."/>
            <person name="Garcia-Pichel F."/>
        </authorList>
    </citation>
    <scope>NUCLEOTIDE SEQUENCE [LARGE SCALE GENOMIC DNA]</scope>
    <source>
        <strain evidence="2 4">BC008</strain>
    </source>
</reference>
<keyword evidence="1" id="KW-0812">Transmembrane</keyword>
<sequence>MKTSTSEHSFFFIWTSRFLKYFLLGSVGFAISYVIAAGFSVPLTSVPIFWFLINLFWRLGITILLLMGIAILFESCR</sequence>
<keyword evidence="1" id="KW-0472">Membrane</keyword>